<feature type="non-terminal residue" evidence="1">
    <location>
        <position position="81"/>
    </location>
</feature>
<comment type="caution">
    <text evidence="1">The sequence shown here is derived from an EMBL/GenBank/DDBJ whole genome shotgun (WGS) entry which is preliminary data.</text>
</comment>
<keyword evidence="2" id="KW-1185">Reference proteome</keyword>
<proteinExistence type="predicted"/>
<evidence type="ECO:0000313" key="1">
    <source>
        <dbReference type="EMBL" id="KAF9497799.1"/>
    </source>
</evidence>
<reference evidence="1" key="1">
    <citation type="submission" date="2020-11" db="EMBL/GenBank/DDBJ databases">
        <authorList>
            <consortium name="DOE Joint Genome Institute"/>
            <person name="Ahrendt S."/>
            <person name="Riley R."/>
            <person name="Andreopoulos W."/>
            <person name="Labutti K."/>
            <person name="Pangilinan J."/>
            <person name="Ruiz-Duenas F.J."/>
            <person name="Barrasa J.M."/>
            <person name="Sanchez-Garcia M."/>
            <person name="Camarero S."/>
            <person name="Miyauchi S."/>
            <person name="Serrano A."/>
            <person name="Linde D."/>
            <person name="Babiker R."/>
            <person name="Drula E."/>
            <person name="Ayuso-Fernandez I."/>
            <person name="Pacheco R."/>
            <person name="Padilla G."/>
            <person name="Ferreira P."/>
            <person name="Barriuso J."/>
            <person name="Kellner H."/>
            <person name="Castanera R."/>
            <person name="Alfaro M."/>
            <person name="Ramirez L."/>
            <person name="Pisabarro A.G."/>
            <person name="Kuo A."/>
            <person name="Tritt A."/>
            <person name="Lipzen A."/>
            <person name="He G."/>
            <person name="Yan M."/>
            <person name="Ng V."/>
            <person name="Cullen D."/>
            <person name="Martin F."/>
            <person name="Rosso M.-N."/>
            <person name="Henrissat B."/>
            <person name="Hibbett D."/>
            <person name="Martinez A.T."/>
            <person name="Grigoriev I.V."/>
        </authorList>
    </citation>
    <scope>NUCLEOTIDE SEQUENCE</scope>
    <source>
        <strain evidence="1">ATCC 90797</strain>
    </source>
</reference>
<accession>A0A9P6DHC8</accession>
<evidence type="ECO:0000313" key="2">
    <source>
        <dbReference type="Proteomes" id="UP000807025"/>
    </source>
</evidence>
<dbReference type="EMBL" id="MU154541">
    <property type="protein sequence ID" value="KAF9497799.1"/>
    <property type="molecule type" value="Genomic_DNA"/>
</dbReference>
<dbReference type="Proteomes" id="UP000807025">
    <property type="component" value="Unassembled WGS sequence"/>
</dbReference>
<name>A0A9P6DHC8_PLEER</name>
<gene>
    <name evidence="1" type="ORF">BDN71DRAFT_1494435</name>
</gene>
<organism evidence="1 2">
    <name type="scientific">Pleurotus eryngii</name>
    <name type="common">Boletus of the steppes</name>
    <dbReference type="NCBI Taxonomy" id="5323"/>
    <lineage>
        <taxon>Eukaryota</taxon>
        <taxon>Fungi</taxon>
        <taxon>Dikarya</taxon>
        <taxon>Basidiomycota</taxon>
        <taxon>Agaricomycotina</taxon>
        <taxon>Agaricomycetes</taxon>
        <taxon>Agaricomycetidae</taxon>
        <taxon>Agaricales</taxon>
        <taxon>Pleurotineae</taxon>
        <taxon>Pleurotaceae</taxon>
        <taxon>Pleurotus</taxon>
    </lineage>
</organism>
<sequence>MMNGVLWHTLSNDGVYLYSVTDQSRIKTSASRVWPHTLHLHQDAPYHEVPDLPECADVLSPLVASRRQTQGMMNGADHRPG</sequence>
<dbReference type="AlphaFoldDB" id="A0A9P6DHC8"/>
<protein>
    <submittedName>
        <fullName evidence="1">Uncharacterized protein</fullName>
    </submittedName>
</protein>